<feature type="transmembrane region" description="Helical" evidence="1">
    <location>
        <begin position="373"/>
        <end position="394"/>
    </location>
</feature>
<evidence type="ECO:0000313" key="4">
    <source>
        <dbReference type="EMBL" id="MFG1373531.1"/>
    </source>
</evidence>
<dbReference type="InterPro" id="IPR001173">
    <property type="entry name" value="Glyco_trans_2-like"/>
</dbReference>
<protein>
    <submittedName>
        <fullName evidence="4">Glycosyl transferase family protein</fullName>
    </submittedName>
</protein>
<dbReference type="InterPro" id="IPR037257">
    <property type="entry name" value="T2SS_E_N_sf"/>
</dbReference>
<organism evidence="4 5">
    <name type="scientific">Xanthobacter oligotrophicus</name>
    <dbReference type="NCBI Taxonomy" id="2607286"/>
    <lineage>
        <taxon>Bacteria</taxon>
        <taxon>Pseudomonadati</taxon>
        <taxon>Pseudomonadota</taxon>
        <taxon>Alphaproteobacteria</taxon>
        <taxon>Hyphomicrobiales</taxon>
        <taxon>Xanthobacteraceae</taxon>
        <taxon>Xanthobacter</taxon>
    </lineage>
</organism>
<dbReference type="GO" id="GO:0016740">
    <property type="term" value="F:transferase activity"/>
    <property type="evidence" value="ECO:0007669"/>
    <property type="project" value="UniProtKB-KW"/>
</dbReference>
<keyword evidence="1" id="KW-1133">Transmembrane helix</keyword>
<feature type="domain" description="Type II secretion system protein GspE N-terminal" evidence="2">
    <location>
        <begin position="572"/>
        <end position="636"/>
    </location>
</feature>
<dbReference type="NCBIfam" id="NF011305">
    <property type="entry name" value="PRK14716.1-3"/>
    <property type="match status" value="1"/>
</dbReference>
<dbReference type="Gene3D" id="3.30.300.160">
    <property type="entry name" value="Type II secretion system, protein E, N-terminal domain"/>
    <property type="match status" value="1"/>
</dbReference>
<dbReference type="SUPFAM" id="SSF53448">
    <property type="entry name" value="Nucleotide-diphospho-sugar transferases"/>
    <property type="match status" value="1"/>
</dbReference>
<evidence type="ECO:0000259" key="2">
    <source>
        <dbReference type="Pfam" id="PF05157"/>
    </source>
</evidence>
<reference evidence="4 5" key="1">
    <citation type="submission" date="2024-02" db="EMBL/GenBank/DDBJ databases">
        <title>Expansion and revision of Xanthobacter and proposal of Roseixanthobacter gen. nov.</title>
        <authorList>
            <person name="Soltysiak M.P.M."/>
            <person name="Jalihal A."/>
            <person name="Ory A."/>
            <person name="Chrisophersen C."/>
            <person name="Lee A.D."/>
            <person name="Boulton J."/>
            <person name="Springer M."/>
        </authorList>
    </citation>
    <scope>NUCLEOTIDE SEQUENCE [LARGE SCALE GENOMIC DNA]</scope>
    <source>
        <strain evidence="4 5">23A</strain>
    </source>
</reference>
<dbReference type="Pfam" id="PF05157">
    <property type="entry name" value="MshEN"/>
    <property type="match status" value="1"/>
</dbReference>
<dbReference type="Pfam" id="PF13632">
    <property type="entry name" value="Glyco_trans_2_3"/>
    <property type="match status" value="1"/>
</dbReference>
<feature type="domain" description="Glycosyltransferase 2-like" evidence="3">
    <location>
        <begin position="176"/>
        <end position="392"/>
    </location>
</feature>
<proteinExistence type="predicted"/>
<name>A0ABW7A0G8_9HYPH</name>
<accession>A0ABW7A0G8</accession>
<dbReference type="Proteomes" id="UP001604002">
    <property type="component" value="Unassembled WGS sequence"/>
</dbReference>
<evidence type="ECO:0000256" key="1">
    <source>
        <dbReference type="SAM" id="Phobius"/>
    </source>
</evidence>
<keyword evidence="4" id="KW-0808">Transferase</keyword>
<dbReference type="EMBL" id="JBAFVH010000008">
    <property type="protein sequence ID" value="MFG1373531.1"/>
    <property type="molecule type" value="Genomic_DNA"/>
</dbReference>
<feature type="transmembrane region" description="Helical" evidence="1">
    <location>
        <begin position="414"/>
        <end position="431"/>
    </location>
</feature>
<sequence length="713" mass="81097">MSTGMSLDGLSLYWPFLLADYIRVVEYAAAVVAVIILISSIDDLFVDAWYWGRRIYRRFVIEPFIRPLTPAALYQRDEQPLAIMIPAWLESGVIAAMIENMVSVLDYRRYVIFVGTYPNDPDTIAEVERMRRRYKQLVRVEVKNPGPTNKADCLNAVVRAIFQHEEMTGTEFAGLVLHDAEDVLHPLELRFFNYLLPRKDLIQVPVLSLERHWSELVAGIYMDEFAEWHAKDLVVRESIAGSVPSAGVGTCFSRKAMLHLLSDGNGEVFNTGSLTEDYDISARLAEAHMQSIIARLPVDYRVTRETFFGFGPQIERIIRMPLCVREFFPDTFRTSYRQKARWGLGIAFQGWGYMGWRGSLATKYFLFRDRKGIVTSIVAVLAYVVAAHFLIFLAAERLGWLPARYPSIFATEGWLLAVLTANAVAFALRLIQRFYFVARVYGWEQGLMSVPRVVMGNFVNFAATVRAWRLFLANALFGRRIVWDKTMHDFPDQVELGQQRQRLGELLLTWQAVLPEHVDAALAAQDERQQPLGRILVSRGWLDEETLAEAIAFQSGLPRTHVTEQMVRQFHDLLPLDLMVRRRLLPVGRDETGRLVVAVSSPLGEKAREEVREAVGNLPVQRIARESEINGGLRLLRGVTPGMEGHRAPPLLGELLLEKGLMQREAFEAAMENYRPDVDGRIGEYLVRCGIVKEEAIEATVREQERRLAVAAL</sequence>
<keyword evidence="1" id="KW-0812">Transmembrane</keyword>
<keyword evidence="5" id="KW-1185">Reference proteome</keyword>
<dbReference type="Gene3D" id="3.90.550.10">
    <property type="entry name" value="Spore Coat Polysaccharide Biosynthesis Protein SpsA, Chain A"/>
    <property type="match status" value="1"/>
</dbReference>
<feature type="transmembrane region" description="Helical" evidence="1">
    <location>
        <begin position="27"/>
        <end position="51"/>
    </location>
</feature>
<dbReference type="NCBIfam" id="NF012033">
    <property type="entry name" value="PRK15489.1"/>
    <property type="match status" value="1"/>
</dbReference>
<keyword evidence="1" id="KW-0472">Membrane</keyword>
<evidence type="ECO:0000313" key="5">
    <source>
        <dbReference type="Proteomes" id="UP001604002"/>
    </source>
</evidence>
<evidence type="ECO:0000259" key="3">
    <source>
        <dbReference type="Pfam" id="PF13632"/>
    </source>
</evidence>
<gene>
    <name evidence="4" type="ORF">V5F32_15260</name>
</gene>
<dbReference type="SUPFAM" id="SSF160246">
    <property type="entry name" value="EspE N-terminal domain-like"/>
    <property type="match status" value="1"/>
</dbReference>
<dbReference type="InterPro" id="IPR007831">
    <property type="entry name" value="T2SS_GspE_N"/>
</dbReference>
<dbReference type="InterPro" id="IPR029044">
    <property type="entry name" value="Nucleotide-diphossugar_trans"/>
</dbReference>
<dbReference type="RefSeq" id="WP_393993287.1">
    <property type="nucleotide sequence ID" value="NZ_JBAFVH010000008.1"/>
</dbReference>
<comment type="caution">
    <text evidence="4">The sequence shown here is derived from an EMBL/GenBank/DDBJ whole genome shotgun (WGS) entry which is preliminary data.</text>
</comment>